<dbReference type="Proteomes" id="UP000292372">
    <property type="component" value="Unassembled WGS sequence"/>
</dbReference>
<proteinExistence type="predicted"/>
<dbReference type="AlphaFoldDB" id="A0A4Q9FQ42"/>
<name>A0A4Q9FQ42_9FLAO</name>
<protein>
    <submittedName>
        <fullName evidence="1">Uncharacterized protein</fullName>
    </submittedName>
</protein>
<organism evidence="1 2">
    <name type="scientific">Hyunsoonleella pacifica</name>
    <dbReference type="NCBI Taxonomy" id="1080224"/>
    <lineage>
        <taxon>Bacteria</taxon>
        <taxon>Pseudomonadati</taxon>
        <taxon>Bacteroidota</taxon>
        <taxon>Flavobacteriia</taxon>
        <taxon>Flavobacteriales</taxon>
        <taxon>Flavobacteriaceae</taxon>
    </lineage>
</organism>
<dbReference type="OrthoDB" id="7059022at2"/>
<reference evidence="1 2" key="1">
    <citation type="journal article" date="2015" name="Int. J. Syst. Evol. Microbiol.">
        <title>Hyunsoonleella pacifica sp. nov., isolated from seawater of South Pacific Gyre.</title>
        <authorList>
            <person name="Gao X."/>
            <person name="Zhang Z."/>
            <person name="Dai X."/>
            <person name="Zhang X.H."/>
        </authorList>
    </citation>
    <scope>NUCLEOTIDE SEQUENCE [LARGE SCALE GENOMIC DNA]</scope>
    <source>
        <strain evidence="1 2">SW033</strain>
    </source>
</reference>
<sequence>MMNTNSLIYGAFINDEQIGEAEIIGFNGHGHNYQFKPYKKHLEKILNYTISDFPDSIFNILCSFELDEKLDSSWMFKPLSVNIIVRKEYENVNGVISQVIIHPDMDNWLKKFSLKNFASHLESFCKSLENVNCIRNDFDFISSGFGISITFEPNVKIDEIYNETIDKFTEIIINTIQNCQIELRKNSVRSVFKFPEEIKEPCEQYLVYFSKFLADIGIEALTTIEEEAKSVLFTVTPKEPSTALSQIRDALDIYLKIPTINNLDNYAIGLQDLGVNQLISNVHFLKSQLLLSQSIIQAKNTTIENLQLLNFQQKLLLSDAENNPSNEEKVLNEIVTIKEFDGKGFNINLPKLFRLIRRKLS</sequence>
<accession>A0A4Q9FQ42</accession>
<comment type="caution">
    <text evidence="1">The sequence shown here is derived from an EMBL/GenBank/DDBJ whole genome shotgun (WGS) entry which is preliminary data.</text>
</comment>
<dbReference type="EMBL" id="SIRS01000004">
    <property type="protein sequence ID" value="TBN15336.1"/>
    <property type="molecule type" value="Genomic_DNA"/>
</dbReference>
<gene>
    <name evidence="1" type="ORF">EYD46_09340</name>
</gene>
<evidence type="ECO:0000313" key="2">
    <source>
        <dbReference type="Proteomes" id="UP000292372"/>
    </source>
</evidence>
<keyword evidence="2" id="KW-1185">Reference proteome</keyword>
<evidence type="ECO:0000313" key="1">
    <source>
        <dbReference type="EMBL" id="TBN15336.1"/>
    </source>
</evidence>